<dbReference type="AlphaFoldDB" id="A0A1G2KA56"/>
<dbReference type="Gene3D" id="3.30.360.10">
    <property type="entry name" value="Dihydrodipicolinate Reductase, domain 2"/>
    <property type="match status" value="1"/>
</dbReference>
<dbReference type="Gene3D" id="3.40.50.720">
    <property type="entry name" value="NAD(P)-binding Rossmann-like Domain"/>
    <property type="match status" value="1"/>
</dbReference>
<comment type="caution">
    <text evidence="3">The sequence shown here is derived from an EMBL/GenBank/DDBJ whole genome shotgun (WGS) entry which is preliminary data.</text>
</comment>
<dbReference type="PANTHER" id="PTHR43377">
    <property type="entry name" value="BILIVERDIN REDUCTASE A"/>
    <property type="match status" value="1"/>
</dbReference>
<dbReference type="GO" id="GO:0000166">
    <property type="term" value="F:nucleotide binding"/>
    <property type="evidence" value="ECO:0007669"/>
    <property type="project" value="InterPro"/>
</dbReference>
<dbReference type="SUPFAM" id="SSF51735">
    <property type="entry name" value="NAD(P)-binding Rossmann-fold domains"/>
    <property type="match status" value="1"/>
</dbReference>
<protein>
    <submittedName>
        <fullName evidence="3">Uncharacterized protein</fullName>
    </submittedName>
</protein>
<feature type="domain" description="GFO/IDH/MocA-like oxidoreductase" evidence="2">
    <location>
        <begin position="131"/>
        <end position="240"/>
    </location>
</feature>
<evidence type="ECO:0000259" key="2">
    <source>
        <dbReference type="Pfam" id="PF22725"/>
    </source>
</evidence>
<evidence type="ECO:0000313" key="3">
    <source>
        <dbReference type="EMBL" id="OGZ95360.1"/>
    </source>
</evidence>
<proteinExistence type="predicted"/>
<evidence type="ECO:0000259" key="1">
    <source>
        <dbReference type="Pfam" id="PF01408"/>
    </source>
</evidence>
<evidence type="ECO:0000313" key="4">
    <source>
        <dbReference type="Proteomes" id="UP000178574"/>
    </source>
</evidence>
<sequence>MSKISVGLIGYGYWGPNLARNFRASDLYELSYIADLSEKRRSAAQKENHGSRVISDYREILEDSKIELVAVATPTSTHYAIAREILSRGKHVFAEKPLTNSIAQAEELVNLSEKAGTILAVDHPFLFSSAVRKLKSIIDSGDIGDIFVIDSERLNLGLIQKDTNVFWDLAVHDVSIIDYLLGGVLPHRLMADAERYTQQDQHEFGAVSLRYPGKQIANIRVSWLSPIKARRMMIVGSKKMAYFDDIHPDEKIKIIDKGVEYDSDKDKALFPVYRWGDALLPRLDNTESLRREVDELYATIRTGTPFPSSGRDALRILKVLSAIDESLISRMEVAIV</sequence>
<dbReference type="EMBL" id="MHQD01000035">
    <property type="protein sequence ID" value="OGZ95360.1"/>
    <property type="molecule type" value="Genomic_DNA"/>
</dbReference>
<dbReference type="InterPro" id="IPR000683">
    <property type="entry name" value="Gfo/Idh/MocA-like_OxRdtase_N"/>
</dbReference>
<dbReference type="Pfam" id="PF01408">
    <property type="entry name" value="GFO_IDH_MocA"/>
    <property type="match status" value="1"/>
</dbReference>
<gene>
    <name evidence="3" type="ORF">A2847_00230</name>
</gene>
<feature type="domain" description="Gfo/Idh/MocA-like oxidoreductase N-terminal" evidence="1">
    <location>
        <begin position="4"/>
        <end position="123"/>
    </location>
</feature>
<dbReference type="PANTHER" id="PTHR43377:SF6">
    <property type="entry name" value="GFO_IDH_MOCA-LIKE OXIDOREDUCTASE N-TERMINAL DOMAIN-CONTAINING PROTEIN"/>
    <property type="match status" value="1"/>
</dbReference>
<name>A0A1G2KA56_9BACT</name>
<dbReference type="SUPFAM" id="SSF55347">
    <property type="entry name" value="Glyceraldehyde-3-phosphate dehydrogenase-like, C-terminal domain"/>
    <property type="match status" value="1"/>
</dbReference>
<dbReference type="Pfam" id="PF22725">
    <property type="entry name" value="GFO_IDH_MocA_C3"/>
    <property type="match status" value="1"/>
</dbReference>
<dbReference type="Proteomes" id="UP000178574">
    <property type="component" value="Unassembled WGS sequence"/>
</dbReference>
<accession>A0A1G2KA56</accession>
<organism evidence="3 4">
    <name type="scientific">Candidatus Sungbacteria bacterium RIFCSPHIGHO2_01_FULL_50_25</name>
    <dbReference type="NCBI Taxonomy" id="1802265"/>
    <lineage>
        <taxon>Bacteria</taxon>
        <taxon>Candidatus Sungiibacteriota</taxon>
    </lineage>
</organism>
<reference evidence="3 4" key="1">
    <citation type="journal article" date="2016" name="Nat. Commun.">
        <title>Thousands of microbial genomes shed light on interconnected biogeochemical processes in an aquifer system.</title>
        <authorList>
            <person name="Anantharaman K."/>
            <person name="Brown C.T."/>
            <person name="Hug L.A."/>
            <person name="Sharon I."/>
            <person name="Castelle C.J."/>
            <person name="Probst A.J."/>
            <person name="Thomas B.C."/>
            <person name="Singh A."/>
            <person name="Wilkins M.J."/>
            <person name="Karaoz U."/>
            <person name="Brodie E.L."/>
            <person name="Williams K.H."/>
            <person name="Hubbard S.S."/>
            <person name="Banfield J.F."/>
        </authorList>
    </citation>
    <scope>NUCLEOTIDE SEQUENCE [LARGE SCALE GENOMIC DNA]</scope>
</reference>
<dbReference type="InterPro" id="IPR055170">
    <property type="entry name" value="GFO_IDH_MocA-like_dom"/>
</dbReference>
<dbReference type="InterPro" id="IPR051450">
    <property type="entry name" value="Gfo/Idh/MocA_Oxidoreductases"/>
</dbReference>
<dbReference type="InterPro" id="IPR036291">
    <property type="entry name" value="NAD(P)-bd_dom_sf"/>
</dbReference>